<gene>
    <name evidence="5" type="ORF">B7O98_03675</name>
</gene>
<dbReference type="InterPro" id="IPR012349">
    <property type="entry name" value="Split_barrel_FMN-bd"/>
</dbReference>
<evidence type="ECO:0000259" key="4">
    <source>
        <dbReference type="SMART" id="SM00903"/>
    </source>
</evidence>
<comment type="cofactor">
    <cofactor evidence="1">
        <name>FMN</name>
        <dbReference type="ChEBI" id="CHEBI:58210"/>
    </cofactor>
</comment>
<evidence type="ECO:0000256" key="3">
    <source>
        <dbReference type="ARBA" id="ARBA00038054"/>
    </source>
</evidence>
<sequence length="185" mass="20702">MYVNYTGKFYRVLHPRPTLIVGTICEDGRVNFMPASWNTPVSEEPPTVAVVVDKESYTNECLRKNPQATLNIPSQDQLQLTYELGSVSGRDVDKVSKFKLEVIPSTLVKVPGLKGSIAIMECEVLNVFEVGEVSLYVFKVLNVKVVKDLVDEYSIDFTKTNILLHGAGRVFHLVNPKKLFAKKPT</sequence>
<dbReference type="EMBL" id="NBVN01000002">
    <property type="protein sequence ID" value="PUA33529.1"/>
    <property type="molecule type" value="Genomic_DNA"/>
</dbReference>
<comment type="similarity">
    <text evidence="3">Belongs to the flavoredoxin family.</text>
</comment>
<name>A0A2R7Y892_9CREN</name>
<dbReference type="Proteomes" id="UP000244093">
    <property type="component" value="Unassembled WGS sequence"/>
</dbReference>
<evidence type="ECO:0000256" key="2">
    <source>
        <dbReference type="ARBA" id="ARBA00022630"/>
    </source>
</evidence>
<dbReference type="InterPro" id="IPR052174">
    <property type="entry name" value="Flavoredoxin"/>
</dbReference>
<evidence type="ECO:0000313" key="6">
    <source>
        <dbReference type="Proteomes" id="UP000244093"/>
    </source>
</evidence>
<evidence type="ECO:0000313" key="5">
    <source>
        <dbReference type="EMBL" id="PUA33529.1"/>
    </source>
</evidence>
<organism evidence="5 6">
    <name type="scientific">Zestosphaera tikiterensis</name>
    <dbReference type="NCBI Taxonomy" id="1973259"/>
    <lineage>
        <taxon>Archaea</taxon>
        <taxon>Thermoproteota</taxon>
        <taxon>Thermoprotei</taxon>
        <taxon>Desulfurococcales</taxon>
        <taxon>Desulfurococcaceae</taxon>
        <taxon>Zestosphaera</taxon>
    </lineage>
</organism>
<dbReference type="AlphaFoldDB" id="A0A2R7Y892"/>
<dbReference type="PANTHER" id="PTHR43567:SF1">
    <property type="entry name" value="FLAVOREDOXIN"/>
    <property type="match status" value="1"/>
</dbReference>
<keyword evidence="2" id="KW-0285">Flavoprotein</keyword>
<dbReference type="Pfam" id="PF01613">
    <property type="entry name" value="Flavin_Reduct"/>
    <property type="match status" value="1"/>
</dbReference>
<dbReference type="PANTHER" id="PTHR43567">
    <property type="entry name" value="FLAVOREDOXIN-RELATED-RELATED"/>
    <property type="match status" value="1"/>
</dbReference>
<dbReference type="InterPro" id="IPR002563">
    <property type="entry name" value="Flavin_Rdtase-like_dom"/>
</dbReference>
<dbReference type="Gene3D" id="2.30.110.10">
    <property type="entry name" value="Electron Transport, Fmn-binding Protein, Chain A"/>
    <property type="match status" value="1"/>
</dbReference>
<protein>
    <submittedName>
        <fullName evidence="5">Flavin reductase</fullName>
    </submittedName>
</protein>
<dbReference type="SUPFAM" id="SSF50475">
    <property type="entry name" value="FMN-binding split barrel"/>
    <property type="match status" value="1"/>
</dbReference>
<dbReference type="GO" id="GO:0010181">
    <property type="term" value="F:FMN binding"/>
    <property type="evidence" value="ECO:0007669"/>
    <property type="project" value="InterPro"/>
</dbReference>
<dbReference type="SMART" id="SM00903">
    <property type="entry name" value="Flavin_Reduct"/>
    <property type="match status" value="1"/>
</dbReference>
<feature type="domain" description="Flavin reductase like" evidence="4">
    <location>
        <begin position="11"/>
        <end position="155"/>
    </location>
</feature>
<reference evidence="5 6" key="1">
    <citation type="journal article" date="2018" name="Syst. Appl. Microbiol.">
        <title>A new symbiotic nanoarchaeote (Candidatus Nanoclepta minutus) and its host (Zestosphaera tikiterensis gen. nov., sp. nov.) from a New Zealand hot spring.</title>
        <authorList>
            <person name="St John E."/>
            <person name="Liu Y."/>
            <person name="Podar M."/>
            <person name="Stott M.B."/>
            <person name="Meneghin J."/>
            <person name="Chen Z."/>
            <person name="Lagutin K."/>
            <person name="Mitchell K."/>
            <person name="Reysenbach A.L."/>
        </authorList>
    </citation>
    <scope>NUCLEOTIDE SEQUENCE [LARGE SCALE GENOMIC DNA]</scope>
    <source>
        <strain evidence="5">NZ3</strain>
    </source>
</reference>
<accession>A0A2R7Y892</accession>
<comment type="caution">
    <text evidence="5">The sequence shown here is derived from an EMBL/GenBank/DDBJ whole genome shotgun (WGS) entry which is preliminary data.</text>
</comment>
<proteinExistence type="inferred from homology"/>
<evidence type="ECO:0000256" key="1">
    <source>
        <dbReference type="ARBA" id="ARBA00001917"/>
    </source>
</evidence>